<name>A0A2B7Y1S7_POLH7</name>
<evidence type="ECO:0000313" key="8">
    <source>
        <dbReference type="Proteomes" id="UP000224634"/>
    </source>
</evidence>
<dbReference type="Pfam" id="PF12906">
    <property type="entry name" value="RINGv"/>
    <property type="match status" value="1"/>
</dbReference>
<keyword evidence="8" id="KW-1185">Reference proteome</keyword>
<feature type="transmembrane region" description="Helical" evidence="5">
    <location>
        <begin position="232"/>
        <end position="255"/>
    </location>
</feature>
<evidence type="ECO:0000256" key="1">
    <source>
        <dbReference type="ARBA" id="ARBA00022723"/>
    </source>
</evidence>
<dbReference type="CDD" id="cd16495">
    <property type="entry name" value="RING_CH-C4HC3_MARCH"/>
    <property type="match status" value="1"/>
</dbReference>
<dbReference type="STRING" id="1447883.A0A2B7Y1S7"/>
<gene>
    <name evidence="7" type="ORF">AJ80_05802</name>
</gene>
<evidence type="ECO:0000313" key="7">
    <source>
        <dbReference type="EMBL" id="PGH14758.1"/>
    </source>
</evidence>
<evidence type="ECO:0000256" key="2">
    <source>
        <dbReference type="ARBA" id="ARBA00022771"/>
    </source>
</evidence>
<proteinExistence type="predicted"/>
<feature type="domain" description="RING-CH-type" evidence="6">
    <location>
        <begin position="59"/>
        <end position="153"/>
    </location>
</feature>
<dbReference type="GO" id="GO:0008270">
    <property type="term" value="F:zinc ion binding"/>
    <property type="evidence" value="ECO:0007669"/>
    <property type="project" value="UniProtKB-KW"/>
</dbReference>
<keyword evidence="5" id="KW-1133">Transmembrane helix</keyword>
<keyword evidence="3" id="KW-0862">Zinc</keyword>
<dbReference type="SUPFAM" id="SSF57850">
    <property type="entry name" value="RING/U-box"/>
    <property type="match status" value="1"/>
</dbReference>
<keyword evidence="1" id="KW-0479">Metal-binding</keyword>
<dbReference type="PANTHER" id="PTHR46347:SF1">
    <property type="entry name" value="RING_FYVE_PHD ZINC FINGER SUPERFAMILY PROTEIN"/>
    <property type="match status" value="1"/>
</dbReference>
<feature type="compositionally biased region" description="Acidic residues" evidence="4">
    <location>
        <begin position="317"/>
        <end position="327"/>
    </location>
</feature>
<feature type="transmembrane region" description="Helical" evidence="5">
    <location>
        <begin position="276"/>
        <end position="295"/>
    </location>
</feature>
<evidence type="ECO:0000256" key="4">
    <source>
        <dbReference type="SAM" id="MobiDB-lite"/>
    </source>
</evidence>
<dbReference type="OrthoDB" id="264354at2759"/>
<evidence type="ECO:0000256" key="5">
    <source>
        <dbReference type="SAM" id="Phobius"/>
    </source>
</evidence>
<organism evidence="7 8">
    <name type="scientific">Polytolypa hystricis (strain UAMH7299)</name>
    <dbReference type="NCBI Taxonomy" id="1447883"/>
    <lineage>
        <taxon>Eukaryota</taxon>
        <taxon>Fungi</taxon>
        <taxon>Dikarya</taxon>
        <taxon>Ascomycota</taxon>
        <taxon>Pezizomycotina</taxon>
        <taxon>Eurotiomycetes</taxon>
        <taxon>Eurotiomycetidae</taxon>
        <taxon>Onygenales</taxon>
        <taxon>Onygenales incertae sedis</taxon>
        <taxon>Polytolypa</taxon>
    </lineage>
</organism>
<evidence type="ECO:0000256" key="3">
    <source>
        <dbReference type="ARBA" id="ARBA00022833"/>
    </source>
</evidence>
<reference evidence="7 8" key="1">
    <citation type="submission" date="2017-10" db="EMBL/GenBank/DDBJ databases">
        <title>Comparative genomics in systemic dimorphic fungi from Ajellomycetaceae.</title>
        <authorList>
            <person name="Munoz J.F."/>
            <person name="Mcewen J.G."/>
            <person name="Clay O.K."/>
            <person name="Cuomo C.A."/>
        </authorList>
    </citation>
    <scope>NUCLEOTIDE SEQUENCE [LARGE SCALE GENOMIC DNA]</scope>
    <source>
        <strain evidence="7 8">UAMH7299</strain>
    </source>
</reference>
<feature type="region of interest" description="Disordered" evidence="4">
    <location>
        <begin position="317"/>
        <end position="342"/>
    </location>
</feature>
<evidence type="ECO:0000259" key="6">
    <source>
        <dbReference type="PROSITE" id="PS51292"/>
    </source>
</evidence>
<dbReference type="Proteomes" id="UP000224634">
    <property type="component" value="Unassembled WGS sequence"/>
</dbReference>
<feature type="compositionally biased region" description="Polar residues" evidence="4">
    <location>
        <begin position="21"/>
        <end position="30"/>
    </location>
</feature>
<protein>
    <recommendedName>
        <fullName evidence="6">RING-CH-type domain-containing protein</fullName>
    </recommendedName>
</protein>
<sequence>MASSASGRNDPPWQWPEDLSTRQSEATQGPEQPPATSTTHAQTTSSASSDDSPPTSHSTKYYPSRTCRICLETVHPTFHPPSEHLPGFLRSKPRVSYESSDSELGRLLRPCKCKGSSRYVHEGCLNHWRHADPAYGKRNFWHCPTCGFQYRLERMKWGRWINSTATQIGLTALILLLAMFLLGFVADPIINLYVDPLETILSSADVWERDTDEPLPDEPTATTWTEHFIKGLASLGVLSFLKVLFALSPWQWWNLRSSGLLGGGRRPAATGRDRTASISWIVVVIGILTFVYGVYKGVRAWSRRTLQMASDRVLDVPLDDDDEEELDAAVPTSGQEESKKDN</sequence>
<feature type="region of interest" description="Disordered" evidence="4">
    <location>
        <begin position="1"/>
        <end position="60"/>
    </location>
</feature>
<comment type="caution">
    <text evidence="7">The sequence shown here is derived from an EMBL/GenBank/DDBJ whole genome shotgun (WGS) entry which is preliminary data.</text>
</comment>
<dbReference type="InterPro" id="IPR011016">
    <property type="entry name" value="Znf_RING-CH"/>
</dbReference>
<dbReference type="InterPro" id="IPR013083">
    <property type="entry name" value="Znf_RING/FYVE/PHD"/>
</dbReference>
<dbReference type="EMBL" id="PDNA01000090">
    <property type="protein sequence ID" value="PGH14758.1"/>
    <property type="molecule type" value="Genomic_DNA"/>
</dbReference>
<dbReference type="AlphaFoldDB" id="A0A2B7Y1S7"/>
<feature type="compositionally biased region" description="Low complexity" evidence="4">
    <location>
        <begin position="34"/>
        <end position="59"/>
    </location>
</feature>
<keyword evidence="5" id="KW-0812">Transmembrane</keyword>
<keyword evidence="5" id="KW-0472">Membrane</keyword>
<dbReference type="SMART" id="SM00744">
    <property type="entry name" value="RINGv"/>
    <property type="match status" value="1"/>
</dbReference>
<accession>A0A2B7Y1S7</accession>
<dbReference type="Gene3D" id="3.30.40.10">
    <property type="entry name" value="Zinc/RING finger domain, C3HC4 (zinc finger)"/>
    <property type="match status" value="1"/>
</dbReference>
<dbReference type="PROSITE" id="PS51292">
    <property type="entry name" value="ZF_RING_CH"/>
    <property type="match status" value="1"/>
</dbReference>
<feature type="transmembrane region" description="Helical" evidence="5">
    <location>
        <begin position="160"/>
        <end position="186"/>
    </location>
</feature>
<dbReference type="PANTHER" id="PTHR46347">
    <property type="entry name" value="RING/FYVE/PHD ZINC FINGER SUPERFAMILY PROTEIN"/>
    <property type="match status" value="1"/>
</dbReference>
<keyword evidence="2" id="KW-0863">Zinc-finger</keyword>